<comment type="caution">
    <text evidence="2">The sequence shown here is derived from an EMBL/GenBank/DDBJ whole genome shotgun (WGS) entry which is preliminary data.</text>
</comment>
<feature type="compositionally biased region" description="Basic and acidic residues" evidence="1">
    <location>
        <begin position="297"/>
        <end position="311"/>
    </location>
</feature>
<feature type="region of interest" description="Disordered" evidence="1">
    <location>
        <begin position="335"/>
        <end position="366"/>
    </location>
</feature>
<dbReference type="Proteomes" id="UP000521943">
    <property type="component" value="Unassembled WGS sequence"/>
</dbReference>
<evidence type="ECO:0000313" key="2">
    <source>
        <dbReference type="EMBL" id="KAF6746398.1"/>
    </source>
</evidence>
<gene>
    <name evidence="2" type="ORF">DFP72DRAFT_1076410</name>
</gene>
<name>A0A8H6HG64_9AGAR</name>
<feature type="region of interest" description="Disordered" evidence="1">
    <location>
        <begin position="1"/>
        <end position="126"/>
    </location>
</feature>
<evidence type="ECO:0000256" key="1">
    <source>
        <dbReference type="SAM" id="MobiDB-lite"/>
    </source>
</evidence>
<reference evidence="2 3" key="1">
    <citation type="submission" date="2020-07" db="EMBL/GenBank/DDBJ databases">
        <title>Comparative genomics of pyrophilous fungi reveals a link between fire events and developmental genes.</title>
        <authorList>
            <consortium name="DOE Joint Genome Institute"/>
            <person name="Steindorff A.S."/>
            <person name="Carver A."/>
            <person name="Calhoun S."/>
            <person name="Stillman K."/>
            <person name="Liu H."/>
            <person name="Lipzen A."/>
            <person name="Pangilinan J."/>
            <person name="Labutti K."/>
            <person name="Bruns T.D."/>
            <person name="Grigoriev I.V."/>
        </authorList>
    </citation>
    <scope>NUCLEOTIDE SEQUENCE [LARGE SCALE GENOMIC DNA]</scope>
    <source>
        <strain evidence="2 3">CBS 144469</strain>
    </source>
</reference>
<evidence type="ECO:0000313" key="3">
    <source>
        <dbReference type="Proteomes" id="UP000521943"/>
    </source>
</evidence>
<feature type="compositionally biased region" description="Polar residues" evidence="1">
    <location>
        <begin position="354"/>
        <end position="366"/>
    </location>
</feature>
<dbReference type="AlphaFoldDB" id="A0A8H6HG64"/>
<organism evidence="2 3">
    <name type="scientific">Ephemerocybe angulata</name>
    <dbReference type="NCBI Taxonomy" id="980116"/>
    <lineage>
        <taxon>Eukaryota</taxon>
        <taxon>Fungi</taxon>
        <taxon>Dikarya</taxon>
        <taxon>Basidiomycota</taxon>
        <taxon>Agaricomycotina</taxon>
        <taxon>Agaricomycetes</taxon>
        <taxon>Agaricomycetidae</taxon>
        <taxon>Agaricales</taxon>
        <taxon>Agaricineae</taxon>
        <taxon>Psathyrellaceae</taxon>
        <taxon>Ephemerocybe</taxon>
    </lineage>
</organism>
<protein>
    <submittedName>
        <fullName evidence="2">Uncharacterized protein</fullName>
    </submittedName>
</protein>
<feature type="region of interest" description="Disordered" evidence="1">
    <location>
        <begin position="261"/>
        <end position="316"/>
    </location>
</feature>
<sequence>MFNPYRDSSAYTASPPLPIKQLRFNDEGDNYSFSPRYPEKGTTTATATDVTRPRQLPTIDYPARAPSTTHRRHKDNVDDLPRTRPPTLRTLQPCGFTIANDDERDRSSTPQLQPAPFREENFRSSHTRAVYSRDSNEAHRMTLAAGAQCILHPLQPCSYASPASIDVDTDEDEDELVFDSSAAPSSTQFPLHTPSRTRALTHLFVPKHSFHQPSTLVTGFQSLSTSIRLRVTLEGANERLTFDLRPLTYQIVEDAHGERYGEDARVPKPPMNSRRRARQFEPRGNGGGGHLKTAIGELDRATAGRTRRTDTTSRPAAARVRLELHTARTRSWISGTSEQVGHSAIQHPGRNQGARRSQTETGTTSTCPNCTDAAQTQPQNPILALTSTAASALPTNPERARPRASLASTTAPPDPHHCVSTPRIVPPSSQGLKVEPQKSRRRIAALFEAPAMCRDEPDLDRGEYGALIFEINPDFSLSWPSGARIRQPLSLTLNIRYIPATANPNRLDMPRIQLAAAQRSPDIRGHDVAVQIAPPPRRPCQ</sequence>
<feature type="region of interest" description="Disordered" evidence="1">
    <location>
        <begin position="392"/>
        <end position="432"/>
    </location>
</feature>
<dbReference type="EMBL" id="JACGCI010000093">
    <property type="protein sequence ID" value="KAF6746398.1"/>
    <property type="molecule type" value="Genomic_DNA"/>
</dbReference>
<accession>A0A8H6HG64</accession>
<proteinExistence type="predicted"/>
<keyword evidence="3" id="KW-1185">Reference proteome</keyword>